<evidence type="ECO:0000313" key="2">
    <source>
        <dbReference type="EMBL" id="MCG4749478.1"/>
    </source>
</evidence>
<comment type="caution">
    <text evidence="2">The sequence shown here is derived from an EMBL/GenBank/DDBJ whole genome shotgun (WGS) entry which is preliminary data.</text>
</comment>
<evidence type="ECO:0000313" key="3">
    <source>
        <dbReference type="Proteomes" id="UP001299608"/>
    </source>
</evidence>
<accession>A0AAW5C1R5</accession>
<feature type="non-terminal residue" evidence="2">
    <location>
        <position position="1"/>
    </location>
</feature>
<dbReference type="InterPro" id="IPR007539">
    <property type="entry name" value="DUF551"/>
</dbReference>
<dbReference type="Pfam" id="PF04448">
    <property type="entry name" value="DUF551"/>
    <property type="match status" value="1"/>
</dbReference>
<feature type="domain" description="DUF551" evidence="1">
    <location>
        <begin position="100"/>
        <end position="156"/>
    </location>
</feature>
<protein>
    <submittedName>
        <fullName evidence="2">DUF551 domain-containing protein</fullName>
    </submittedName>
</protein>
<dbReference type="EMBL" id="JAKNGE010000069">
    <property type="protein sequence ID" value="MCG4749478.1"/>
    <property type="molecule type" value="Genomic_DNA"/>
</dbReference>
<dbReference type="AlphaFoldDB" id="A0AAW5C1R5"/>
<organism evidence="2 3">
    <name type="scientific">Enterocloster aldenensis</name>
    <dbReference type="NCBI Taxonomy" id="358742"/>
    <lineage>
        <taxon>Bacteria</taxon>
        <taxon>Bacillati</taxon>
        <taxon>Bacillota</taxon>
        <taxon>Clostridia</taxon>
        <taxon>Lachnospirales</taxon>
        <taxon>Lachnospiraceae</taxon>
        <taxon>Enterocloster</taxon>
    </lineage>
</organism>
<sequence length="182" mass="20281">GQSQSWKPVPAIIQKSVFGGGMNVDRLTIPDEPIEGGMRRSVVDARAVKERAMTIYWRLKAYEDTGLEPCEIPVLLDRLKRASEQWNIWCDAYQKDVPVWVPVTERLPEGGQDVLVCTGNGWILVAWYGTNGQSWHITPTGITHDDIIAWMPLPEPYRPEAPREAGAEAVQGAEVPVLHPAT</sequence>
<name>A0AAW5C1R5_9FIRM</name>
<evidence type="ECO:0000259" key="1">
    <source>
        <dbReference type="Pfam" id="PF04448"/>
    </source>
</evidence>
<dbReference type="Proteomes" id="UP001299608">
    <property type="component" value="Unassembled WGS sequence"/>
</dbReference>
<gene>
    <name evidence="2" type="ORF">L0N08_29185</name>
</gene>
<proteinExistence type="predicted"/>
<reference evidence="2" key="1">
    <citation type="submission" date="2022-01" db="EMBL/GenBank/DDBJ databases">
        <title>Collection of gut derived symbiotic bacterial strains cultured from healthy donors.</title>
        <authorList>
            <person name="Lin H."/>
            <person name="Kohout C."/>
            <person name="Waligurski E."/>
            <person name="Pamer E.G."/>
        </authorList>
    </citation>
    <scope>NUCLEOTIDE SEQUENCE</scope>
    <source>
        <strain evidence="2">DFI.6.55</strain>
    </source>
</reference>